<sequence>MGMEAEAAVEVIIVGAGPAGLATSTCLNLRNVSNIVLEKDDCSGSLWKKRSYNRLKLHLAKEFCQLPHMPFPKETPRYVPRDSFIQYLDDYVSHFGIAPRYQRMVESASFDVETGKWCVVVKNTRRDVEEVYYGEFLVVATGENSEGFVPRLKGLESFEGVLMHSSLFKNGEEFDGKDVLVVGSGNSGMEIAYDLSNNWNANTSICVRSPVHVLTKEIVFIGMVMLKFLPLKLVDKMTTTLGRLKHGNISKFGIEKPKHGPFYLKAKTGQSPTIDVGCIDKVKTGDIRVFPAVSSIEGDKIKFDNGKIKHFDVIIFATGYRSTVKKWLKQNFQNIGKGRTVFTVLDSRVEDC</sequence>
<dbReference type="SUPFAM" id="SSF51735">
    <property type="entry name" value="NAD(P)-binding Rossmann-fold domains"/>
    <property type="match status" value="1"/>
</dbReference>
<dbReference type="EC" id="1.-.-.-" evidence="10"/>
<proteinExistence type="inferred from homology"/>
<keyword evidence="12" id="KW-1185">Reference proteome</keyword>
<evidence type="ECO:0000256" key="7">
    <source>
        <dbReference type="ARBA" id="ARBA00023002"/>
    </source>
</evidence>
<dbReference type="GO" id="GO:0050661">
    <property type="term" value="F:NADP binding"/>
    <property type="evidence" value="ECO:0007669"/>
    <property type="project" value="InterPro"/>
</dbReference>
<reference evidence="11" key="1">
    <citation type="submission" date="2023-07" db="EMBL/GenBank/DDBJ databases">
        <title>draft genome sequence of fig (Ficus carica).</title>
        <authorList>
            <person name="Takahashi T."/>
            <person name="Nishimura K."/>
        </authorList>
    </citation>
    <scope>NUCLEOTIDE SEQUENCE</scope>
</reference>
<dbReference type="InterPro" id="IPR050982">
    <property type="entry name" value="Auxin_biosynth/cation_transpt"/>
</dbReference>
<evidence type="ECO:0000256" key="1">
    <source>
        <dbReference type="ARBA" id="ARBA00001974"/>
    </source>
</evidence>
<dbReference type="PIRSF" id="PIRSF000332">
    <property type="entry name" value="FMO"/>
    <property type="match status" value="1"/>
</dbReference>
<organism evidence="11 12">
    <name type="scientific">Ficus carica</name>
    <name type="common">Common fig</name>
    <dbReference type="NCBI Taxonomy" id="3494"/>
    <lineage>
        <taxon>Eukaryota</taxon>
        <taxon>Viridiplantae</taxon>
        <taxon>Streptophyta</taxon>
        <taxon>Embryophyta</taxon>
        <taxon>Tracheophyta</taxon>
        <taxon>Spermatophyta</taxon>
        <taxon>Magnoliopsida</taxon>
        <taxon>eudicotyledons</taxon>
        <taxon>Gunneridae</taxon>
        <taxon>Pentapetalae</taxon>
        <taxon>rosids</taxon>
        <taxon>fabids</taxon>
        <taxon>Rosales</taxon>
        <taxon>Moraceae</taxon>
        <taxon>Ficeae</taxon>
        <taxon>Ficus</taxon>
    </lineage>
</organism>
<keyword evidence="4 10" id="KW-0285">Flavoprotein</keyword>
<keyword evidence="10" id="KW-0503">Monooxygenase</keyword>
<comment type="similarity">
    <text evidence="3 10">Belongs to the FMO family.</text>
</comment>
<accession>A0AA88AWY5</accession>
<dbReference type="GO" id="GO:0009851">
    <property type="term" value="P:auxin biosynthetic process"/>
    <property type="evidence" value="ECO:0007669"/>
    <property type="project" value="UniProtKB-KW"/>
</dbReference>
<evidence type="ECO:0000313" key="11">
    <source>
        <dbReference type="EMBL" id="GMN56413.1"/>
    </source>
</evidence>
<dbReference type="InterPro" id="IPR020946">
    <property type="entry name" value="Flavin_mOase-like"/>
</dbReference>
<evidence type="ECO:0000256" key="8">
    <source>
        <dbReference type="ARBA" id="ARBA00023070"/>
    </source>
</evidence>
<protein>
    <recommendedName>
        <fullName evidence="10">Flavin-containing monooxygenase</fullName>
        <ecNumber evidence="10">1.-.-.-</ecNumber>
    </recommendedName>
</protein>
<evidence type="ECO:0000256" key="10">
    <source>
        <dbReference type="RuleBase" id="RU361177"/>
    </source>
</evidence>
<evidence type="ECO:0000256" key="9">
    <source>
        <dbReference type="ARBA" id="ARBA00047707"/>
    </source>
</evidence>
<comment type="catalytic activity">
    <reaction evidence="9">
        <text>indole-3-pyruvate + NADPH + O2 + H(+) = (indol-3-yl)acetate + CO2 + NADP(+) + H2O</text>
        <dbReference type="Rhea" id="RHEA:34331"/>
        <dbReference type="ChEBI" id="CHEBI:15377"/>
        <dbReference type="ChEBI" id="CHEBI:15378"/>
        <dbReference type="ChEBI" id="CHEBI:15379"/>
        <dbReference type="ChEBI" id="CHEBI:16526"/>
        <dbReference type="ChEBI" id="CHEBI:17640"/>
        <dbReference type="ChEBI" id="CHEBI:30854"/>
        <dbReference type="ChEBI" id="CHEBI:57783"/>
        <dbReference type="ChEBI" id="CHEBI:58349"/>
        <dbReference type="EC" id="1.14.13.168"/>
    </reaction>
</comment>
<dbReference type="PRINTS" id="PR00469">
    <property type="entry name" value="PNDRDTASEII"/>
</dbReference>
<comment type="caution">
    <text evidence="11">The sequence shown here is derived from an EMBL/GenBank/DDBJ whole genome shotgun (WGS) entry which is preliminary data.</text>
</comment>
<comment type="cofactor">
    <cofactor evidence="1 10">
        <name>FAD</name>
        <dbReference type="ChEBI" id="CHEBI:57692"/>
    </cofactor>
</comment>
<evidence type="ECO:0000256" key="5">
    <source>
        <dbReference type="ARBA" id="ARBA00022827"/>
    </source>
</evidence>
<keyword evidence="6" id="KW-0521">NADP</keyword>
<dbReference type="EMBL" id="BTGU01000063">
    <property type="protein sequence ID" value="GMN56413.1"/>
    <property type="molecule type" value="Genomic_DNA"/>
</dbReference>
<keyword evidence="5 10" id="KW-0274">FAD</keyword>
<dbReference type="InterPro" id="IPR036291">
    <property type="entry name" value="NAD(P)-bd_dom_sf"/>
</dbReference>
<dbReference type="InterPro" id="IPR036188">
    <property type="entry name" value="FAD/NAD-bd_sf"/>
</dbReference>
<comment type="pathway">
    <text evidence="2">Plant hormone metabolism; auxin biosynthesis.</text>
</comment>
<evidence type="ECO:0000256" key="6">
    <source>
        <dbReference type="ARBA" id="ARBA00022857"/>
    </source>
</evidence>
<dbReference type="GO" id="GO:0050660">
    <property type="term" value="F:flavin adenine dinucleotide binding"/>
    <property type="evidence" value="ECO:0007669"/>
    <property type="project" value="InterPro"/>
</dbReference>
<dbReference type="GO" id="GO:0004499">
    <property type="term" value="F:N,N-dimethylaniline monooxygenase activity"/>
    <property type="evidence" value="ECO:0007669"/>
    <property type="project" value="InterPro"/>
</dbReference>
<evidence type="ECO:0000313" key="12">
    <source>
        <dbReference type="Proteomes" id="UP001187192"/>
    </source>
</evidence>
<dbReference type="SUPFAM" id="SSF51905">
    <property type="entry name" value="FAD/NAD(P)-binding domain"/>
    <property type="match status" value="1"/>
</dbReference>
<evidence type="ECO:0000256" key="4">
    <source>
        <dbReference type="ARBA" id="ARBA00022630"/>
    </source>
</evidence>
<name>A0AA88AWY5_FICCA</name>
<evidence type="ECO:0000256" key="2">
    <source>
        <dbReference type="ARBA" id="ARBA00004814"/>
    </source>
</evidence>
<dbReference type="PANTHER" id="PTHR43539:SF9">
    <property type="entry name" value="INDOLE-3-PYRUVATE MONOOXYGENASE YUCCA11-RELATED"/>
    <property type="match status" value="1"/>
</dbReference>
<dbReference type="Gene3D" id="3.50.50.60">
    <property type="entry name" value="FAD/NAD(P)-binding domain"/>
    <property type="match status" value="1"/>
</dbReference>
<dbReference type="PANTHER" id="PTHR43539">
    <property type="entry name" value="FLAVIN-BINDING MONOOXYGENASE-LIKE PROTEIN (AFU_ORTHOLOGUE AFUA_4G09220)"/>
    <property type="match status" value="1"/>
</dbReference>
<keyword evidence="8" id="KW-0073">Auxin biosynthesis</keyword>
<keyword evidence="7 10" id="KW-0560">Oxidoreductase</keyword>
<gene>
    <name evidence="11" type="ORF">TIFTF001_025539</name>
</gene>
<dbReference type="PRINTS" id="PR00368">
    <property type="entry name" value="FADPNR"/>
</dbReference>
<dbReference type="InterPro" id="IPR000960">
    <property type="entry name" value="Flavin_mOase"/>
</dbReference>
<evidence type="ECO:0000256" key="3">
    <source>
        <dbReference type="ARBA" id="ARBA00009183"/>
    </source>
</evidence>
<dbReference type="AlphaFoldDB" id="A0AA88AWY5"/>
<dbReference type="GO" id="GO:0103075">
    <property type="term" value="F:indole-3-pyruvate monooxygenase activity"/>
    <property type="evidence" value="ECO:0007669"/>
    <property type="project" value="UniProtKB-EC"/>
</dbReference>
<dbReference type="Proteomes" id="UP001187192">
    <property type="component" value="Unassembled WGS sequence"/>
</dbReference>
<dbReference type="Pfam" id="PF00743">
    <property type="entry name" value="FMO-like"/>
    <property type="match status" value="1"/>
</dbReference>